<dbReference type="Proteomes" id="UP001247542">
    <property type="component" value="Unassembled WGS sequence"/>
</dbReference>
<reference evidence="1 2" key="1">
    <citation type="submission" date="2023-06" db="EMBL/GenBank/DDBJ databases">
        <title>Draft genome sequence of Gleimia hominis type strain CCUG 57540T.</title>
        <authorList>
            <person name="Salva-Serra F."/>
            <person name="Cardew S."/>
            <person name="Jensie Markopoulos S."/>
            <person name="Ohlen M."/>
            <person name="Inganas E."/>
            <person name="Svensson-Stadler L."/>
            <person name="Moore E.R.B."/>
        </authorList>
    </citation>
    <scope>NUCLEOTIDE SEQUENCE [LARGE SCALE GENOMIC DNA]</scope>
    <source>
        <strain evidence="1 2">CCUG 57540</strain>
    </source>
</reference>
<name>A0ABU3IBL2_9ACTO</name>
<evidence type="ECO:0000313" key="1">
    <source>
        <dbReference type="EMBL" id="MDT3767764.1"/>
    </source>
</evidence>
<dbReference type="EMBL" id="JASXSX010000001">
    <property type="protein sequence ID" value="MDT3767764.1"/>
    <property type="molecule type" value="Genomic_DNA"/>
</dbReference>
<evidence type="ECO:0000313" key="2">
    <source>
        <dbReference type="Proteomes" id="UP001247542"/>
    </source>
</evidence>
<keyword evidence="2" id="KW-1185">Reference proteome</keyword>
<sequence length="240" mass="26003">MTDDFADDSSKTVGKLRPKSYIDINVQSQSVIYSYDTGGEASVAQPSYEASVPAAGGVSAYRGGGVSGGWGGGRDLSFKSSAAPSGLGEEPKVVTPFQKAIAAVAADSPPQPRLHVQPDRGWVWTGLPTIFYYTNTSKTSRVDGAEVSWYVTTHRLDYADGRTQLFSGDGAPYPNQSLVHEYVEPLRNIEVHSTTFWSARVKVDGQVFTLDTNRTTHEVSSMFDAKRPRSSLVVTPGWDE</sequence>
<gene>
    <name evidence="1" type="ORF">QS713_06785</name>
</gene>
<dbReference type="RefSeq" id="WP_313273642.1">
    <property type="nucleotide sequence ID" value="NZ_JASXSX010000001.1"/>
</dbReference>
<organism evidence="1 2">
    <name type="scientific">Gleimia hominis</name>
    <dbReference type="NCBI Taxonomy" id="595468"/>
    <lineage>
        <taxon>Bacteria</taxon>
        <taxon>Bacillati</taxon>
        <taxon>Actinomycetota</taxon>
        <taxon>Actinomycetes</taxon>
        <taxon>Actinomycetales</taxon>
        <taxon>Actinomycetaceae</taxon>
        <taxon>Gleimia</taxon>
    </lineage>
</organism>
<comment type="caution">
    <text evidence="1">The sequence shown here is derived from an EMBL/GenBank/DDBJ whole genome shotgun (WGS) entry which is preliminary data.</text>
</comment>
<protein>
    <submittedName>
        <fullName evidence="1">Uncharacterized protein</fullName>
    </submittedName>
</protein>
<accession>A0ABU3IBL2</accession>
<proteinExistence type="predicted"/>